<reference evidence="3" key="1">
    <citation type="journal article" date="2015" name="ISME J.">
        <title>Aquifer environment selects for microbial species cohorts in sediment and groundwater.</title>
        <authorList>
            <person name="Hug L.A."/>
            <person name="Thomas B.C."/>
            <person name="Brown C.T."/>
            <person name="Frischkorn K.R."/>
            <person name="Williams K.H."/>
            <person name="Tringe S.G."/>
            <person name="Banfield J.F."/>
        </authorList>
    </citation>
    <scope>NUCLEOTIDE SEQUENCE</scope>
</reference>
<accession>A0A0H4T6E0</accession>
<organism evidence="3">
    <name type="scientific">uncultured Microgenomates bacterium Rifle_16ft_4_minimus_37633</name>
    <dbReference type="NCBI Taxonomy" id="1665114"/>
    <lineage>
        <taxon>Bacteria</taxon>
        <taxon>Candidatus Microgenomatota</taxon>
        <taxon>environmental samples</taxon>
    </lineage>
</organism>
<proteinExistence type="predicted"/>
<evidence type="ECO:0000256" key="1">
    <source>
        <dbReference type="SAM" id="MobiDB-lite"/>
    </source>
</evidence>
<protein>
    <submittedName>
        <fullName evidence="3">Uncharacterized protein</fullName>
    </submittedName>
</protein>
<name>A0A0H4T6E0_9BACT</name>
<evidence type="ECO:0000256" key="2">
    <source>
        <dbReference type="SAM" id="Phobius"/>
    </source>
</evidence>
<dbReference type="AlphaFoldDB" id="A0A0H4T6E0"/>
<feature type="region of interest" description="Disordered" evidence="1">
    <location>
        <begin position="303"/>
        <end position="334"/>
    </location>
</feature>
<evidence type="ECO:0000313" key="3">
    <source>
        <dbReference type="EMBL" id="AKQ02310.1"/>
    </source>
</evidence>
<feature type="transmembrane region" description="Helical" evidence="2">
    <location>
        <begin position="370"/>
        <end position="391"/>
    </location>
</feature>
<keyword evidence="2" id="KW-1133">Transmembrane helix</keyword>
<dbReference type="EMBL" id="KT006999">
    <property type="protein sequence ID" value="AKQ02310.1"/>
    <property type="molecule type" value="Genomic_DNA"/>
</dbReference>
<sequence length="742" mass="81213">MDLKNFLPNREKAHDEYFWSLIIEPGWVQSGVWRIKENKVQIINIGPSTAWGLDEELVGAVDACLSSAIQDFPEDIGEPQKTVFGVNSSWVTEGQIKEEYLVKIKKICSELSLTPVGFVVLPEAIANYFKSEDGVPLNAIVLGISKDTLELSLFRLGNLVGISQISRSVSVVDDVSEGLTRFASNEAFPSRVIIYDGKEGELEEVRQDLIRASWEDYGKIKFLHTPKVEILDPERKLYAVCLAGGAELGHVEAVVPLARPEEPETVPPSLATEEIDNVAETAEEFEPTDFGFALNEDVTEQQKVAPVSEEITSDRQQPQELPPNSPPTTHRPKKRFIPTFSFAGLRTRISGEFGGLKRPRLNFTGAGKPLFLGLFFFVVILIAGFAFWWFYPKATVSIFISTKRLDDKIAIYIDPSVTSPDFEKSTLPGEVLKVTVDGEKTGSVTGTKVVGDKATGEITIYRSGSEVNLAAGTAIHGPGGLDFTLDNDVKVASGSVITRGVTKTKVSAKDIGAQYNLASGATFTVGTYSSADMEGTNETAFSGGSSREINAVAEDDQSELLDNLTNELEEKATGELEQQLGEDKILIKDSLKTEITDKTFNYKVGDEASSLKLNLTIDVTAISINKSSLTEMAKKTLTGRVPQGFSLKDDQITTEFEVKEEKDGIYEVSVVVSADLLPQVDPDEVTKNILGKYPTLAEDYFTQNIPGFVRAEIKFNKPRLPGRLGTLPRVSKNIDVIVSAEK</sequence>
<keyword evidence="2" id="KW-0472">Membrane</keyword>
<keyword evidence="2" id="KW-0812">Transmembrane</keyword>